<dbReference type="InterPro" id="IPR013656">
    <property type="entry name" value="PAS_4"/>
</dbReference>
<dbReference type="InterPro" id="IPR000700">
    <property type="entry name" value="PAS-assoc_C"/>
</dbReference>
<evidence type="ECO:0000256" key="5">
    <source>
        <dbReference type="ARBA" id="ARBA00022777"/>
    </source>
</evidence>
<feature type="domain" description="PAC" evidence="8">
    <location>
        <begin position="78"/>
        <end position="131"/>
    </location>
</feature>
<dbReference type="Pfam" id="PF08447">
    <property type="entry name" value="PAS_3"/>
    <property type="match status" value="3"/>
</dbReference>
<comment type="catalytic activity">
    <reaction evidence="1">
        <text>ATP + protein L-histidine = ADP + protein N-phospho-L-histidine.</text>
        <dbReference type="EC" id="2.7.13.3"/>
    </reaction>
</comment>
<dbReference type="InterPro" id="IPR052162">
    <property type="entry name" value="Sensor_kinase/Photoreceptor"/>
</dbReference>
<proteinExistence type="predicted"/>
<evidence type="ECO:0000256" key="1">
    <source>
        <dbReference type="ARBA" id="ARBA00000085"/>
    </source>
</evidence>
<keyword evidence="4" id="KW-0808">Transferase</keyword>
<keyword evidence="5" id="KW-0418">Kinase</keyword>
<dbReference type="PRINTS" id="PR00344">
    <property type="entry name" value="BCTRLSENSOR"/>
</dbReference>
<dbReference type="Gene3D" id="3.30.565.10">
    <property type="entry name" value="Histidine kinase-like ATPase, C-terminal domain"/>
    <property type="match status" value="1"/>
</dbReference>
<dbReference type="AlphaFoldDB" id="A0AA49GMZ9"/>
<reference evidence="9" key="1">
    <citation type="journal article" date="2023" name="Comput. Struct. Biotechnol. J.">
        <title>Discovery of a novel marine Bacteroidetes with a rich repertoire of carbohydrate-active enzymes.</title>
        <authorList>
            <person name="Chen B."/>
            <person name="Liu G."/>
            <person name="Chen Q."/>
            <person name="Wang H."/>
            <person name="Liu L."/>
            <person name="Tang K."/>
        </authorList>
    </citation>
    <scope>NUCLEOTIDE SEQUENCE</scope>
    <source>
        <strain evidence="9">TK19036</strain>
    </source>
</reference>
<dbReference type="InterPro" id="IPR013655">
    <property type="entry name" value="PAS_fold_3"/>
</dbReference>
<gene>
    <name evidence="9" type="ORF">K4G66_16925</name>
</gene>
<dbReference type="SMART" id="SM00086">
    <property type="entry name" value="PAC"/>
    <property type="match status" value="5"/>
</dbReference>
<dbReference type="Gene3D" id="3.30.450.20">
    <property type="entry name" value="PAS domain"/>
    <property type="match status" value="5"/>
</dbReference>
<dbReference type="PANTHER" id="PTHR43304">
    <property type="entry name" value="PHYTOCHROME-LIKE PROTEIN CPH1"/>
    <property type="match status" value="1"/>
</dbReference>
<evidence type="ECO:0000313" key="9">
    <source>
        <dbReference type="EMBL" id="WKN34064.1"/>
    </source>
</evidence>
<sequence>MENIPQAILEDFPVGYWDLNVVENTGYLCPTFKSMLGYEDHELSPSPEIWENLIYPEDFPMVMQAFNAHVTSRGKIPFKSHVRYIHKSGSIVWIACTGRVVEWDSDFNPVRMLGCHIDITQRKEAEEKLKSQNRRFNNILTGTQTGTWELNIQSRTVIFNERWADIIGYSMDELPSKSIDTWLNLIHPDDYKRNEKVLKQHLKGKTKFYECEMRMKHKAGHWVWVLNKGKVTSQTAEGLPLQMSGSIQDITQRKNYEIKLAHYKDLLERTNQVARIGTWEMDLRTNQSVWSQVTRNIHGVDETFQPTIETGINFFIEEHREKITNAVNSAIQNCESYDVELQIATTKNKLKWIRAIGIPEFENDKCTRLYGLFQDIDEKKSAEIEIKNSLERNRIFIEQSPMAIAMLDKDMRYIAASQKWMQDYHLQGKEIIGISHYEIFPEISDEWRDIHQECLRGAINQCDEAPFKRLDGSVQWLTWDIRPWYRSENKIGGLILYTSDITEKKLATLSLAHSEERFRQTFEHAAIGMALISTEGKWLKVNPQVCNIIGYTQEELMQKTFQDITHPDDLETDLSYVIKLLNNEIATYQMEKRYFHKNGSIVWVVLAVSLVRDEQNTPLYFVSQIKNITERKESQRRLENAHHTVKEQNSRLMNFAHIVSHNLRSHTGNLEMMLKFLSEETREDEKQFLLKNIKGISTSLSETITHLTEVVKIQTSSVQKKETLHLRHFLDKTINTLSADLRKSEGEIIVDVPEDADIIFNPAYLDSVLLNFLTNALKYRHPHRKPMVRIWMEESDDYLILSIADNGLGIDLEKYGAKLFGLYKTFHQHADARGVGLFITKNQIEAMGGKVEVESTLDIGTTFKLYFCYEKNRSSLYY</sequence>
<dbReference type="InterPro" id="IPR003594">
    <property type="entry name" value="HATPase_dom"/>
</dbReference>
<feature type="domain" description="PAC" evidence="8">
    <location>
        <begin position="588"/>
        <end position="640"/>
    </location>
</feature>
<dbReference type="SUPFAM" id="SSF55874">
    <property type="entry name" value="ATPase domain of HSP90 chaperone/DNA topoisomerase II/histidine kinase"/>
    <property type="match status" value="1"/>
</dbReference>
<protein>
    <recommendedName>
        <fullName evidence="2">histidine kinase</fullName>
        <ecNumber evidence="2">2.7.13.3</ecNumber>
    </recommendedName>
</protein>
<feature type="domain" description="PAS" evidence="7">
    <location>
        <begin position="514"/>
        <end position="584"/>
    </location>
</feature>
<dbReference type="EC" id="2.7.13.3" evidence="2"/>
<name>A0AA49GMZ9_9BACT</name>
<organism evidence="9">
    <name type="scientific">Roseihalotalea indica</name>
    <dbReference type="NCBI Taxonomy" id="2867963"/>
    <lineage>
        <taxon>Bacteria</taxon>
        <taxon>Pseudomonadati</taxon>
        <taxon>Bacteroidota</taxon>
        <taxon>Cytophagia</taxon>
        <taxon>Cytophagales</taxon>
        <taxon>Catalimonadaceae</taxon>
        <taxon>Roseihalotalea</taxon>
    </lineage>
</organism>
<accession>A0AA49GMZ9</accession>
<dbReference type="NCBIfam" id="TIGR00229">
    <property type="entry name" value="sensory_box"/>
    <property type="match status" value="4"/>
</dbReference>
<reference evidence="9" key="2">
    <citation type="journal article" date="2024" name="Antonie Van Leeuwenhoek">
        <title>Roseihalotalea indica gen. nov., sp. nov., a halophilic Bacteroidetes from mesopelagic Southwest Indian Ocean with higher carbohydrate metabolic potential.</title>
        <authorList>
            <person name="Chen B."/>
            <person name="Zhang M."/>
            <person name="Lin D."/>
            <person name="Ye J."/>
            <person name="Tang K."/>
        </authorList>
    </citation>
    <scope>NUCLEOTIDE SEQUENCE</scope>
    <source>
        <strain evidence="9">TK19036</strain>
    </source>
</reference>
<evidence type="ECO:0000256" key="2">
    <source>
        <dbReference type="ARBA" id="ARBA00012438"/>
    </source>
</evidence>
<evidence type="ECO:0000259" key="7">
    <source>
        <dbReference type="PROSITE" id="PS50112"/>
    </source>
</evidence>
<dbReference type="CDD" id="cd00130">
    <property type="entry name" value="PAS"/>
    <property type="match status" value="4"/>
</dbReference>
<evidence type="ECO:0000259" key="8">
    <source>
        <dbReference type="PROSITE" id="PS50113"/>
    </source>
</evidence>
<dbReference type="InterPro" id="IPR000014">
    <property type="entry name" value="PAS"/>
</dbReference>
<evidence type="ECO:0000256" key="3">
    <source>
        <dbReference type="ARBA" id="ARBA00022553"/>
    </source>
</evidence>
<dbReference type="EMBL" id="CP120682">
    <property type="protein sequence ID" value="WKN34064.1"/>
    <property type="molecule type" value="Genomic_DNA"/>
</dbReference>
<dbReference type="SUPFAM" id="SSF55785">
    <property type="entry name" value="PYP-like sensor domain (PAS domain)"/>
    <property type="match status" value="5"/>
</dbReference>
<dbReference type="PROSITE" id="PS50109">
    <property type="entry name" value="HIS_KIN"/>
    <property type="match status" value="1"/>
</dbReference>
<feature type="domain" description="Histidine kinase" evidence="6">
    <location>
        <begin position="658"/>
        <end position="871"/>
    </location>
</feature>
<dbReference type="Gene3D" id="1.10.287.130">
    <property type="match status" value="1"/>
</dbReference>
<evidence type="ECO:0000256" key="4">
    <source>
        <dbReference type="ARBA" id="ARBA00022679"/>
    </source>
</evidence>
<dbReference type="Pfam" id="PF08448">
    <property type="entry name" value="PAS_4"/>
    <property type="match status" value="1"/>
</dbReference>
<dbReference type="SMART" id="SM00091">
    <property type="entry name" value="PAS"/>
    <property type="match status" value="4"/>
</dbReference>
<dbReference type="InterPro" id="IPR004358">
    <property type="entry name" value="Sig_transdc_His_kin-like_C"/>
</dbReference>
<dbReference type="GO" id="GO:0004673">
    <property type="term" value="F:protein histidine kinase activity"/>
    <property type="evidence" value="ECO:0007669"/>
    <property type="project" value="UniProtKB-EC"/>
</dbReference>
<feature type="domain" description="PAC" evidence="8">
    <location>
        <begin position="209"/>
        <end position="262"/>
    </location>
</feature>
<dbReference type="SMART" id="SM00387">
    <property type="entry name" value="HATPase_c"/>
    <property type="match status" value="1"/>
</dbReference>
<keyword evidence="3" id="KW-0597">Phosphoprotein</keyword>
<dbReference type="Pfam" id="PF02518">
    <property type="entry name" value="HATPase_c"/>
    <property type="match status" value="1"/>
</dbReference>
<feature type="domain" description="PAC" evidence="8">
    <location>
        <begin position="461"/>
        <end position="513"/>
    </location>
</feature>
<dbReference type="InterPro" id="IPR036890">
    <property type="entry name" value="HATPase_C_sf"/>
</dbReference>
<feature type="domain" description="PAS" evidence="7">
    <location>
        <begin position="132"/>
        <end position="205"/>
    </location>
</feature>
<dbReference type="InterPro" id="IPR035965">
    <property type="entry name" value="PAS-like_dom_sf"/>
</dbReference>
<dbReference type="InterPro" id="IPR005467">
    <property type="entry name" value="His_kinase_dom"/>
</dbReference>
<dbReference type="PROSITE" id="PS50113">
    <property type="entry name" value="PAC"/>
    <property type="match status" value="4"/>
</dbReference>
<evidence type="ECO:0000259" key="6">
    <source>
        <dbReference type="PROSITE" id="PS50109"/>
    </source>
</evidence>
<dbReference type="PANTHER" id="PTHR43304:SF1">
    <property type="entry name" value="PAC DOMAIN-CONTAINING PROTEIN"/>
    <property type="match status" value="1"/>
</dbReference>
<dbReference type="PROSITE" id="PS50112">
    <property type="entry name" value="PAS"/>
    <property type="match status" value="2"/>
</dbReference>
<dbReference type="InterPro" id="IPR001610">
    <property type="entry name" value="PAC"/>
</dbReference>